<dbReference type="Pfam" id="PF12833">
    <property type="entry name" value="HTH_18"/>
    <property type="match status" value="1"/>
</dbReference>
<name>A0A2V3URN5_9SPHN</name>
<evidence type="ECO:0000313" key="5">
    <source>
        <dbReference type="EMBL" id="PXW68077.1"/>
    </source>
</evidence>
<dbReference type="PROSITE" id="PS01124">
    <property type="entry name" value="HTH_ARAC_FAMILY_2"/>
    <property type="match status" value="1"/>
</dbReference>
<protein>
    <submittedName>
        <fullName evidence="5">Helix-turn-helix protein</fullName>
    </submittedName>
</protein>
<gene>
    <name evidence="5" type="ORF">C7451_1221</name>
</gene>
<evidence type="ECO:0000313" key="6">
    <source>
        <dbReference type="Proteomes" id="UP000248014"/>
    </source>
</evidence>
<sequence>MKSALADRSQRDVPIITIALDAGFGSLGPFNRAFREAEGMTPSEYRARHLTDSGIG</sequence>
<keyword evidence="1" id="KW-0805">Transcription regulation</keyword>
<evidence type="ECO:0000259" key="4">
    <source>
        <dbReference type="PROSITE" id="PS01124"/>
    </source>
</evidence>
<dbReference type="GO" id="GO:0003700">
    <property type="term" value="F:DNA-binding transcription factor activity"/>
    <property type="evidence" value="ECO:0007669"/>
    <property type="project" value="InterPro"/>
</dbReference>
<accession>A0A2V3URN5</accession>
<evidence type="ECO:0000256" key="3">
    <source>
        <dbReference type="ARBA" id="ARBA00023163"/>
    </source>
</evidence>
<dbReference type="AlphaFoldDB" id="A0A2V3URN5"/>
<evidence type="ECO:0000256" key="2">
    <source>
        <dbReference type="ARBA" id="ARBA00023125"/>
    </source>
</evidence>
<organism evidence="5 6">
    <name type="scientific">Blastomonas natatoria</name>
    <dbReference type="NCBI Taxonomy" id="34015"/>
    <lineage>
        <taxon>Bacteria</taxon>
        <taxon>Pseudomonadati</taxon>
        <taxon>Pseudomonadota</taxon>
        <taxon>Alphaproteobacteria</taxon>
        <taxon>Sphingomonadales</taxon>
        <taxon>Sphingomonadaceae</taxon>
        <taxon>Blastomonas</taxon>
    </lineage>
</organism>
<dbReference type="InterPro" id="IPR018060">
    <property type="entry name" value="HTH_AraC"/>
</dbReference>
<feature type="domain" description="HTH araC/xylS-type" evidence="4">
    <location>
        <begin position="1"/>
        <end position="48"/>
    </location>
</feature>
<comment type="caution">
    <text evidence="5">The sequence shown here is derived from an EMBL/GenBank/DDBJ whole genome shotgun (WGS) entry which is preliminary data.</text>
</comment>
<reference evidence="5 6" key="1">
    <citation type="submission" date="2018-05" db="EMBL/GenBank/DDBJ databases">
        <title>Genomic Encyclopedia of Type Strains, Phase IV (KMG-IV): sequencing the most valuable type-strain genomes for metagenomic binning, comparative biology and taxonomic classification.</title>
        <authorList>
            <person name="Goeker M."/>
        </authorList>
    </citation>
    <scope>NUCLEOTIDE SEQUENCE [LARGE SCALE GENOMIC DNA]</scope>
    <source>
        <strain evidence="5 6">DSM 3183</strain>
    </source>
</reference>
<dbReference type="SUPFAM" id="SSF46689">
    <property type="entry name" value="Homeodomain-like"/>
    <property type="match status" value="1"/>
</dbReference>
<proteinExistence type="predicted"/>
<dbReference type="EMBL" id="QJJM01000022">
    <property type="protein sequence ID" value="PXW68077.1"/>
    <property type="molecule type" value="Genomic_DNA"/>
</dbReference>
<dbReference type="Proteomes" id="UP000248014">
    <property type="component" value="Unassembled WGS sequence"/>
</dbReference>
<evidence type="ECO:0000256" key="1">
    <source>
        <dbReference type="ARBA" id="ARBA00023015"/>
    </source>
</evidence>
<keyword evidence="3" id="KW-0804">Transcription</keyword>
<dbReference type="GO" id="GO:0043565">
    <property type="term" value="F:sequence-specific DNA binding"/>
    <property type="evidence" value="ECO:0007669"/>
    <property type="project" value="InterPro"/>
</dbReference>
<keyword evidence="2" id="KW-0238">DNA-binding</keyword>
<dbReference type="PRINTS" id="PR00032">
    <property type="entry name" value="HTHARAC"/>
</dbReference>
<keyword evidence="6" id="KW-1185">Reference proteome</keyword>
<dbReference type="InterPro" id="IPR020449">
    <property type="entry name" value="Tscrpt_reg_AraC-type_HTH"/>
</dbReference>
<dbReference type="Gene3D" id="1.10.10.60">
    <property type="entry name" value="Homeodomain-like"/>
    <property type="match status" value="1"/>
</dbReference>
<dbReference type="InterPro" id="IPR009057">
    <property type="entry name" value="Homeodomain-like_sf"/>
</dbReference>